<name>A0A210QBM1_MIZYE</name>
<dbReference type="InterPro" id="IPR002110">
    <property type="entry name" value="Ankyrin_rpt"/>
</dbReference>
<comment type="subcellular location">
    <subcellularLocation>
        <location evidence="1">Membrane</location>
        <topology evidence="1">Multi-pass membrane protein</topology>
    </subcellularLocation>
</comment>
<evidence type="ECO:0000256" key="2">
    <source>
        <dbReference type="ARBA" id="ARBA00022692"/>
    </source>
</evidence>
<feature type="compositionally biased region" description="Polar residues" evidence="7">
    <location>
        <begin position="82"/>
        <end position="92"/>
    </location>
</feature>
<keyword evidence="5" id="KW-0040">ANK repeat</keyword>
<dbReference type="PROSITE" id="PS50297">
    <property type="entry name" value="ANK_REP_REGION"/>
    <property type="match status" value="6"/>
</dbReference>
<dbReference type="Gene3D" id="1.25.40.20">
    <property type="entry name" value="Ankyrin repeat-containing domain"/>
    <property type="match status" value="5"/>
</dbReference>
<dbReference type="PANTHER" id="PTHR24133:SF40">
    <property type="entry name" value="ANKYRIN REPEAT DOMAIN 44"/>
    <property type="match status" value="1"/>
</dbReference>
<dbReference type="Pfam" id="PF12796">
    <property type="entry name" value="Ank_2"/>
    <property type="match status" value="3"/>
</dbReference>
<feature type="repeat" description="ANK" evidence="5">
    <location>
        <begin position="628"/>
        <end position="660"/>
    </location>
</feature>
<evidence type="ECO:0000256" key="8">
    <source>
        <dbReference type="SAM" id="Phobius"/>
    </source>
</evidence>
<dbReference type="GO" id="GO:0016020">
    <property type="term" value="C:membrane"/>
    <property type="evidence" value="ECO:0007669"/>
    <property type="project" value="UniProtKB-SubCell"/>
</dbReference>
<dbReference type="SUPFAM" id="SSF48403">
    <property type="entry name" value="Ankyrin repeat"/>
    <property type="match status" value="2"/>
</dbReference>
<feature type="repeat" description="ANK" evidence="5">
    <location>
        <begin position="667"/>
        <end position="699"/>
    </location>
</feature>
<dbReference type="AlphaFoldDB" id="A0A210QBM1"/>
<dbReference type="OrthoDB" id="533508at2759"/>
<comment type="caution">
    <text evidence="10">The sequence shown here is derived from an EMBL/GenBank/DDBJ whole genome shotgun (WGS) entry which is preliminary data.</text>
</comment>
<feature type="compositionally biased region" description="Basic and acidic residues" evidence="7">
    <location>
        <begin position="58"/>
        <end position="72"/>
    </location>
</feature>
<feature type="transmembrane region" description="Helical" evidence="8">
    <location>
        <begin position="952"/>
        <end position="969"/>
    </location>
</feature>
<feature type="transmembrane region" description="Helical" evidence="8">
    <location>
        <begin position="913"/>
        <end position="931"/>
    </location>
</feature>
<sequence>MSVSSNLDSERIHWENDKMDQIVLKTIHTRLRKQWGYQAFVREVSEDGDFTSLKAARKAHERERTEKRSREILEEDDDDQSPTDISIKSTQGNEKHKEVRAQLFNAVEEGSVPEVSALISKARSYVSLHHADMLDPSNGQNVLHFALSIPRLNVVDIILSDKENDELLKQVFQVPKSTRTALHQITDLNNLKLAKKVLEKFPTTREKCDVIKLETMVDVEGQRPRAFSSYHLAAFKGFTDLVNLYLDAGIDVNLLNVKKDTALLWAARWGHVDTVNCLLERQADVNLENDKKSTALYWAVRYQKHEAVRLLLRKGRANPSQTRLLGLVAPIVISSALGNNLIVKELIDHGADVNTIIRGGEMPLHHAAKEGHAEVVQTLLKGNAILTAQDEKGDRALTLASQNGHADVVKILLDNGADMYHRNHFGIDAWHTAITHENDAVIRELTKQYNKLYENNRTLKSPLCIAASLGRCEKIETLMKLGLDPEQQDDDGNTLLHHAAANDQGEVIKLFHKVVSIDAGNNQGETALHIACREGHHNAVLELLEQKAKSNIPNSNGENALHIVALTRATTPAIARALVEHTIKSHDWESVNAVDSQGNNALHIAARFALPEVLWEFRFVRFRDTDIDGNTPLHEAVLSGKEDILKTALDIYEDMQRDANINTLNNNSESVLHLTADAGFSDSVTRLVFYGADLTCADRDGNTVLHRLVRSLAEDEDNHEVNMKVLETILHDSVRWWSTAQGEPYPKETKNIFQEMQREALVTLAFDYRNNDNLSVLAYAYKLGSYAFLDRFLTMPDVMKFQRGDEIYFDITHLTPLTSRSGNWCYGLATGKHERSHIELLMSLNAKERASRVLDVAPVRQIERMYTFICAWAYAFFMLLHIIYMGVFSYLGVSVAAKFRNMNNGVLLSNTDPVLVAVYVIVPIEPAIAIVHTMGTLCKTLYRKESLKGNSVITKFALTLFACLTLAWIGMVARRDTNQDYVLAISLCLGWMNSIALTRGFKGIHYFFKMLVNMVARDVLRFLVVFSFVLLAFGFALHVAFQISPDIANTYSDPAETLFMTFNLMIGMAELFDDSFETGMSGVGRSATFAKAIYLVYILLSTIVLLNLLIAMMNDSYSDILLHQKVNWRVESIQIAIGVEHLFPWFPSTFGKIKIRKEALHAEGKLAEKERWYLVTTESDLLDYAPESNTNNTTERMTTTCEEKIHEVENRVQNIEQQVNETSQKLEEVKELVQNINNILTRSIHI</sequence>
<dbReference type="InterPro" id="IPR036770">
    <property type="entry name" value="Ankyrin_rpt-contain_sf"/>
</dbReference>
<accession>A0A210QBM1</accession>
<gene>
    <name evidence="10" type="ORF">KP79_PYT04323</name>
</gene>
<feature type="repeat" description="ANK" evidence="5">
    <location>
        <begin position="392"/>
        <end position="424"/>
    </location>
</feature>
<evidence type="ECO:0000313" key="10">
    <source>
        <dbReference type="EMBL" id="OWF46126.1"/>
    </source>
</evidence>
<dbReference type="SMART" id="SM00248">
    <property type="entry name" value="ANK"/>
    <property type="match status" value="17"/>
</dbReference>
<evidence type="ECO:0000256" key="7">
    <source>
        <dbReference type="SAM" id="MobiDB-lite"/>
    </source>
</evidence>
<evidence type="ECO:0000256" key="1">
    <source>
        <dbReference type="ARBA" id="ARBA00004141"/>
    </source>
</evidence>
<feature type="repeat" description="ANK" evidence="5">
    <location>
        <begin position="359"/>
        <end position="391"/>
    </location>
</feature>
<keyword evidence="2 8" id="KW-0812">Transmembrane</keyword>
<evidence type="ECO:0000313" key="11">
    <source>
        <dbReference type="Proteomes" id="UP000242188"/>
    </source>
</evidence>
<evidence type="ECO:0000256" key="6">
    <source>
        <dbReference type="SAM" id="Coils"/>
    </source>
</evidence>
<keyword evidence="11" id="KW-1185">Reference proteome</keyword>
<dbReference type="InterPro" id="IPR013122">
    <property type="entry name" value="PKD1_2_channel"/>
</dbReference>
<feature type="repeat" description="ANK" evidence="5">
    <location>
        <begin position="523"/>
        <end position="555"/>
    </location>
</feature>
<organism evidence="10 11">
    <name type="scientific">Mizuhopecten yessoensis</name>
    <name type="common">Japanese scallop</name>
    <name type="synonym">Patinopecten yessoensis</name>
    <dbReference type="NCBI Taxonomy" id="6573"/>
    <lineage>
        <taxon>Eukaryota</taxon>
        <taxon>Metazoa</taxon>
        <taxon>Spiralia</taxon>
        <taxon>Lophotrochozoa</taxon>
        <taxon>Mollusca</taxon>
        <taxon>Bivalvia</taxon>
        <taxon>Autobranchia</taxon>
        <taxon>Pteriomorphia</taxon>
        <taxon>Pectinida</taxon>
        <taxon>Pectinoidea</taxon>
        <taxon>Pectinidae</taxon>
        <taxon>Mizuhopecten</taxon>
    </lineage>
</organism>
<feature type="repeat" description="ANK" evidence="5">
    <location>
        <begin position="258"/>
        <end position="290"/>
    </location>
</feature>
<reference evidence="10 11" key="1">
    <citation type="journal article" date="2017" name="Nat. Ecol. Evol.">
        <title>Scallop genome provides insights into evolution of bilaterian karyotype and development.</title>
        <authorList>
            <person name="Wang S."/>
            <person name="Zhang J."/>
            <person name="Jiao W."/>
            <person name="Li J."/>
            <person name="Xun X."/>
            <person name="Sun Y."/>
            <person name="Guo X."/>
            <person name="Huan P."/>
            <person name="Dong B."/>
            <person name="Zhang L."/>
            <person name="Hu X."/>
            <person name="Sun X."/>
            <person name="Wang J."/>
            <person name="Zhao C."/>
            <person name="Wang Y."/>
            <person name="Wang D."/>
            <person name="Huang X."/>
            <person name="Wang R."/>
            <person name="Lv J."/>
            <person name="Li Y."/>
            <person name="Zhang Z."/>
            <person name="Liu B."/>
            <person name="Lu W."/>
            <person name="Hui Y."/>
            <person name="Liang J."/>
            <person name="Zhou Z."/>
            <person name="Hou R."/>
            <person name="Li X."/>
            <person name="Liu Y."/>
            <person name="Li H."/>
            <person name="Ning X."/>
            <person name="Lin Y."/>
            <person name="Zhao L."/>
            <person name="Xing Q."/>
            <person name="Dou J."/>
            <person name="Li Y."/>
            <person name="Mao J."/>
            <person name="Guo H."/>
            <person name="Dou H."/>
            <person name="Li T."/>
            <person name="Mu C."/>
            <person name="Jiang W."/>
            <person name="Fu Q."/>
            <person name="Fu X."/>
            <person name="Miao Y."/>
            <person name="Liu J."/>
            <person name="Yu Q."/>
            <person name="Li R."/>
            <person name="Liao H."/>
            <person name="Li X."/>
            <person name="Kong Y."/>
            <person name="Jiang Z."/>
            <person name="Chourrout D."/>
            <person name="Li R."/>
            <person name="Bao Z."/>
        </authorList>
    </citation>
    <scope>NUCLEOTIDE SEQUENCE [LARGE SCALE GENOMIC DNA]</scope>
    <source>
        <strain evidence="10 11">PY_sf001</strain>
    </source>
</reference>
<feature type="repeat" description="ANK" evidence="5">
    <location>
        <begin position="225"/>
        <end position="257"/>
    </location>
</feature>
<feature type="region of interest" description="Disordered" evidence="7">
    <location>
        <begin position="54"/>
        <end position="94"/>
    </location>
</feature>
<dbReference type="InterPro" id="IPR052391">
    <property type="entry name" value="E3_Ligase-Neurotoxin"/>
</dbReference>
<dbReference type="EMBL" id="NEDP02004270">
    <property type="protein sequence ID" value="OWF46126.1"/>
    <property type="molecule type" value="Genomic_DNA"/>
</dbReference>
<evidence type="ECO:0000259" key="9">
    <source>
        <dbReference type="Pfam" id="PF08016"/>
    </source>
</evidence>
<feature type="transmembrane region" description="Helical" evidence="8">
    <location>
        <begin position="1022"/>
        <end position="1043"/>
    </location>
</feature>
<dbReference type="PANTHER" id="PTHR24133">
    <property type="entry name" value="ANKYRIN DOMAIN-CONTAINING"/>
    <property type="match status" value="1"/>
</dbReference>
<dbReference type="Proteomes" id="UP000242188">
    <property type="component" value="Unassembled WGS sequence"/>
</dbReference>
<dbReference type="PRINTS" id="PR01415">
    <property type="entry name" value="ANKYRIN"/>
</dbReference>
<dbReference type="Pfam" id="PF08016">
    <property type="entry name" value="PKD_channel"/>
    <property type="match status" value="1"/>
</dbReference>
<dbReference type="PROSITE" id="PS50088">
    <property type="entry name" value="ANK_REPEAT"/>
    <property type="match status" value="7"/>
</dbReference>
<evidence type="ECO:0000256" key="5">
    <source>
        <dbReference type="PROSITE-ProRule" id="PRU00023"/>
    </source>
</evidence>
<feature type="transmembrane region" description="Helical" evidence="8">
    <location>
        <begin position="1092"/>
        <end position="1113"/>
    </location>
</feature>
<keyword evidence="3 8" id="KW-1133">Transmembrane helix</keyword>
<feature type="transmembrane region" description="Helical" evidence="8">
    <location>
        <begin position="869"/>
        <end position="893"/>
    </location>
</feature>
<keyword evidence="4 8" id="KW-0472">Membrane</keyword>
<protein>
    <submittedName>
        <fullName evidence="10">Ankyrin repeat, PH and SEC7 domain containing protein secG</fullName>
    </submittedName>
</protein>
<dbReference type="STRING" id="6573.A0A210QBM1"/>
<evidence type="ECO:0000256" key="4">
    <source>
        <dbReference type="ARBA" id="ARBA00023136"/>
    </source>
</evidence>
<feature type="domain" description="Polycystin cation channel PKD1/PKD2" evidence="9">
    <location>
        <begin position="972"/>
        <end position="1119"/>
    </location>
</feature>
<evidence type="ECO:0000256" key="3">
    <source>
        <dbReference type="ARBA" id="ARBA00022989"/>
    </source>
</evidence>
<keyword evidence="6" id="KW-0175">Coiled coil</keyword>
<feature type="coiled-coil region" evidence="6">
    <location>
        <begin position="1198"/>
        <end position="1239"/>
    </location>
</feature>
<proteinExistence type="predicted"/>